<dbReference type="Proteomes" id="UP000318728">
    <property type="component" value="Segment"/>
</dbReference>
<organism evidence="1 2">
    <name type="scientific">Pantoea phage vB_PagM_PSKM</name>
    <dbReference type="NCBI Taxonomy" id="2588094"/>
    <lineage>
        <taxon>Viruses</taxon>
        <taxon>Duplodnaviria</taxon>
        <taxon>Heunggongvirae</taxon>
        <taxon>Uroviricota</taxon>
        <taxon>Caudoviricetes</taxon>
        <taxon>Dibbivirus</taxon>
        <taxon>Dibbivirus PSKM</taxon>
    </lineage>
</organism>
<name>A0A513ZYP1_9CAUD</name>
<evidence type="ECO:0000313" key="2">
    <source>
        <dbReference type="Proteomes" id="UP000318728"/>
    </source>
</evidence>
<evidence type="ECO:0000313" key="1">
    <source>
        <dbReference type="EMBL" id="QDH45819.1"/>
    </source>
</evidence>
<gene>
    <name evidence="1" type="ORF">PSKM_gp62</name>
</gene>
<proteinExistence type="predicted"/>
<protein>
    <submittedName>
        <fullName evidence="1">Uncharacterized protein</fullName>
    </submittedName>
</protein>
<sequence length="70" mass="7741">MRSKFIHYVASLEFKQGDEEFSGRTSGILEAEGPVTPPQVFKHIQATACKCMGVLDSHADLVVVETINYL</sequence>
<dbReference type="EMBL" id="MK798144">
    <property type="protein sequence ID" value="QDH45819.1"/>
    <property type="molecule type" value="Genomic_DNA"/>
</dbReference>
<keyword evidence="2" id="KW-1185">Reference proteome</keyword>
<reference evidence="1 2" key="1">
    <citation type="submission" date="2019-04" db="EMBL/GenBank/DDBJ databases">
        <title>Complete genome sequence of Pantoea sp. infecting bacteriophage vB_PagM_PSKM.</title>
        <authorList>
            <person name="Truncaite L."/>
            <person name="Simoliuniene M."/>
            <person name="Zajanckauskaite A."/>
            <person name="Meskys R."/>
            <person name="Simoliunas E."/>
        </authorList>
    </citation>
    <scope>NUCLEOTIDE SEQUENCE [LARGE SCALE GENOMIC DNA]</scope>
    <source>
        <strain evidence="1">PSKM</strain>
    </source>
</reference>
<accession>A0A513ZYP1</accession>